<reference evidence="2" key="1">
    <citation type="journal article" date="2020" name="Nature">
        <title>Giant virus diversity and host interactions through global metagenomics.</title>
        <authorList>
            <person name="Schulz F."/>
            <person name="Roux S."/>
            <person name="Paez-Espino D."/>
            <person name="Jungbluth S."/>
            <person name="Walsh D.A."/>
            <person name="Denef V.J."/>
            <person name="McMahon K.D."/>
            <person name="Konstantinidis K.T."/>
            <person name="Eloe-Fadrosh E.A."/>
            <person name="Kyrpides N.C."/>
            <person name="Woyke T."/>
        </authorList>
    </citation>
    <scope>NUCLEOTIDE SEQUENCE</scope>
    <source>
        <strain evidence="2">GVMAG-S-1035124-57</strain>
    </source>
</reference>
<keyword evidence="1" id="KW-0812">Transmembrane</keyword>
<dbReference type="EMBL" id="MN740631">
    <property type="protein sequence ID" value="QHU36784.1"/>
    <property type="molecule type" value="Genomic_DNA"/>
</dbReference>
<organism evidence="2">
    <name type="scientific">viral metagenome</name>
    <dbReference type="NCBI Taxonomy" id="1070528"/>
    <lineage>
        <taxon>unclassified sequences</taxon>
        <taxon>metagenomes</taxon>
        <taxon>organismal metagenomes</taxon>
    </lineage>
</organism>
<name>A0A6C0M4T8_9ZZZZ</name>
<feature type="transmembrane region" description="Helical" evidence="1">
    <location>
        <begin position="20"/>
        <end position="41"/>
    </location>
</feature>
<sequence>MHSFSNSPDTKIPPVVISGAIFVGKAVAGGAIGGATSWAAGRILDKRFPSK</sequence>
<keyword evidence="1" id="KW-1133">Transmembrane helix</keyword>
<keyword evidence="1" id="KW-0472">Membrane</keyword>
<proteinExistence type="predicted"/>
<dbReference type="AlphaFoldDB" id="A0A6C0M4T8"/>
<accession>A0A6C0M4T8</accession>
<protein>
    <submittedName>
        <fullName evidence="2">Uncharacterized protein</fullName>
    </submittedName>
</protein>
<evidence type="ECO:0000313" key="2">
    <source>
        <dbReference type="EMBL" id="QHU36784.1"/>
    </source>
</evidence>
<evidence type="ECO:0000256" key="1">
    <source>
        <dbReference type="SAM" id="Phobius"/>
    </source>
</evidence>